<dbReference type="GO" id="GO:0005604">
    <property type="term" value="C:basement membrane"/>
    <property type="evidence" value="ECO:0007669"/>
    <property type="project" value="UniProtKB-SubCell"/>
</dbReference>
<keyword evidence="8" id="KW-0084">Basement membrane</keyword>
<dbReference type="InParanoid" id="H3APK8"/>
<evidence type="ECO:0000256" key="9">
    <source>
        <dbReference type="ARBA" id="ARBA00023216"/>
    </source>
</evidence>
<dbReference type="GO" id="GO:0001786">
    <property type="term" value="F:phosphatidylserine binding"/>
    <property type="evidence" value="ECO:0007669"/>
    <property type="project" value="TreeGrafter"/>
</dbReference>
<dbReference type="PRINTS" id="PR00196">
    <property type="entry name" value="ANNEXIN"/>
</dbReference>
<name>H3APK8_LATCH</name>
<keyword evidence="10 11" id="KW-0111">Calcium/phospholipid-binding</keyword>
<dbReference type="PANTHER" id="PTHR10502">
    <property type="entry name" value="ANNEXIN"/>
    <property type="match status" value="1"/>
</dbReference>
<dbReference type="eggNOG" id="KOG0819">
    <property type="taxonomic scope" value="Eukaryota"/>
</dbReference>
<dbReference type="STRING" id="7897.ENSLACP00000011579"/>
<dbReference type="FunFam" id="1.10.220.10:FF:000002">
    <property type="entry name" value="Annexin"/>
    <property type="match status" value="1"/>
</dbReference>
<dbReference type="PROSITE" id="PS51897">
    <property type="entry name" value="ANNEXIN_2"/>
    <property type="match status" value="4"/>
</dbReference>
<dbReference type="HOGENOM" id="CLU_025300_0_0_1"/>
<reference evidence="12" key="2">
    <citation type="submission" date="2025-08" db="UniProtKB">
        <authorList>
            <consortium name="Ensembl"/>
        </authorList>
    </citation>
    <scope>IDENTIFICATION</scope>
</reference>
<dbReference type="OMA" id="CGQFGKE"/>
<keyword evidence="4" id="KW-0272">Extracellular matrix</keyword>
<comment type="domain">
    <text evidence="11">A pair of annexin repeats may form one binding site for calcium and phospholipid.</text>
</comment>
<evidence type="ECO:0000256" key="6">
    <source>
        <dbReference type="ARBA" id="ARBA00022737"/>
    </source>
</evidence>
<reference evidence="13" key="1">
    <citation type="submission" date="2011-08" db="EMBL/GenBank/DDBJ databases">
        <title>The draft genome of Latimeria chalumnae.</title>
        <authorList>
            <person name="Di Palma F."/>
            <person name="Alfoldi J."/>
            <person name="Johnson J."/>
            <person name="Berlin A."/>
            <person name="Gnerre S."/>
            <person name="Jaffe D."/>
            <person name="MacCallum I."/>
            <person name="Young S."/>
            <person name="Walker B.J."/>
            <person name="Lander E."/>
            <person name="Lindblad-Toh K."/>
        </authorList>
    </citation>
    <scope>NUCLEOTIDE SEQUENCE [LARGE SCALE GENOMIC DNA]</scope>
    <source>
        <strain evidence="13">Wild caught</strain>
    </source>
</reference>
<dbReference type="GO" id="GO:0005544">
    <property type="term" value="F:calcium-dependent phospholipid binding"/>
    <property type="evidence" value="ECO:0007669"/>
    <property type="project" value="UniProtKB-KW"/>
</dbReference>
<evidence type="ECO:0000256" key="5">
    <source>
        <dbReference type="ARBA" id="ARBA00022553"/>
    </source>
</evidence>
<accession>H3APK8</accession>
<dbReference type="FunFam" id="1.10.220.10:FF:000007">
    <property type="entry name" value="Annexin"/>
    <property type="match status" value="1"/>
</dbReference>
<keyword evidence="7 11" id="KW-0106">Calcium</keyword>
<comment type="similarity">
    <text evidence="2 11">Belongs to the annexin family.</text>
</comment>
<dbReference type="InterPro" id="IPR001464">
    <property type="entry name" value="Annexin"/>
</dbReference>
<dbReference type="GO" id="GO:0005634">
    <property type="term" value="C:nucleus"/>
    <property type="evidence" value="ECO:0007669"/>
    <property type="project" value="TreeGrafter"/>
</dbReference>
<dbReference type="Gene3D" id="1.10.220.10">
    <property type="entry name" value="Annexin"/>
    <property type="match status" value="4"/>
</dbReference>
<evidence type="ECO:0000256" key="8">
    <source>
        <dbReference type="ARBA" id="ARBA00022869"/>
    </source>
</evidence>
<dbReference type="GO" id="GO:0008092">
    <property type="term" value="F:cytoskeletal protein binding"/>
    <property type="evidence" value="ECO:0007669"/>
    <property type="project" value="InterPro"/>
</dbReference>
<keyword evidence="3" id="KW-0964">Secreted</keyword>
<dbReference type="Ensembl" id="ENSLACT00000011668.1">
    <property type="protein sequence ID" value="ENSLACP00000011579.1"/>
    <property type="gene ID" value="ENSLACG00000010189.1"/>
</dbReference>
<dbReference type="EMBL" id="AFYH01168248">
    <property type="status" value="NOT_ANNOTATED_CDS"/>
    <property type="molecule type" value="Genomic_DNA"/>
</dbReference>
<dbReference type="GO" id="GO:0012506">
    <property type="term" value="C:vesicle membrane"/>
    <property type="evidence" value="ECO:0007669"/>
    <property type="project" value="TreeGrafter"/>
</dbReference>
<dbReference type="GO" id="GO:0005509">
    <property type="term" value="F:calcium ion binding"/>
    <property type="evidence" value="ECO:0007669"/>
    <property type="project" value="InterPro"/>
</dbReference>
<dbReference type="SMART" id="SM00335">
    <property type="entry name" value="ANX"/>
    <property type="match status" value="4"/>
</dbReference>
<evidence type="ECO:0000256" key="1">
    <source>
        <dbReference type="ARBA" id="ARBA00004302"/>
    </source>
</evidence>
<protein>
    <recommendedName>
        <fullName evidence="11">Annexin</fullName>
    </recommendedName>
</protein>
<dbReference type="GO" id="GO:0005737">
    <property type="term" value="C:cytoplasm"/>
    <property type="evidence" value="ECO:0007669"/>
    <property type="project" value="TreeGrafter"/>
</dbReference>
<evidence type="ECO:0000256" key="11">
    <source>
        <dbReference type="RuleBase" id="RU003540"/>
    </source>
</evidence>
<evidence type="ECO:0000256" key="4">
    <source>
        <dbReference type="ARBA" id="ARBA00022530"/>
    </source>
</evidence>
<gene>
    <name evidence="12" type="primary">LOC102355406</name>
</gene>
<dbReference type="Proteomes" id="UP000008672">
    <property type="component" value="Unassembled WGS sequence"/>
</dbReference>
<keyword evidence="5" id="KW-0597">Phosphoprotein</keyword>
<evidence type="ECO:0000256" key="7">
    <source>
        <dbReference type="ARBA" id="ARBA00022837"/>
    </source>
</evidence>
<dbReference type="PANTHER" id="PTHR10502:SF122">
    <property type="entry name" value="ANNEXIN A9"/>
    <property type="match status" value="1"/>
</dbReference>
<dbReference type="InterPro" id="IPR002389">
    <property type="entry name" value="ANX2"/>
</dbReference>
<evidence type="ECO:0000256" key="3">
    <source>
        <dbReference type="ARBA" id="ARBA00022525"/>
    </source>
</evidence>
<sequence length="348" mass="39185">YLCFRFVKEMALICEILSKISLVDRPTAWGTLGTIRPFLNFEPETDAITLAEAIKAKGVDENTIVSILTNRTNTQRQQIVKVFNTLTQENLATVLQKALSGNLEKVILGLIKTPAQYDVQELKAAMAGFGTDEETLVEILATRNGRQLQEITSIYKQECMSEFEDDIKSDTGGDFCELLLTLAKGRREIDTGTIDYELISTDARALREAIMKSKSPDSKTWIHILTARSHKHLKRVFQKYEEFNSLTIEESINKRFKGDVQKGLLSLVQCIWDIPEYFANRICKGTKGIGASDKTLIRILISRCETDLLSIRTEFKKKCGKSLYSCIQSNTKGDYQSALLALCQGEDL</sequence>
<dbReference type="PROSITE" id="PS00223">
    <property type="entry name" value="ANNEXIN_1"/>
    <property type="match status" value="2"/>
</dbReference>
<dbReference type="InterPro" id="IPR037104">
    <property type="entry name" value="Annexin_sf"/>
</dbReference>
<proteinExistence type="inferred from homology"/>
<dbReference type="PRINTS" id="PR00198">
    <property type="entry name" value="ANNEXINII"/>
</dbReference>
<keyword evidence="6 11" id="KW-0677">Repeat</keyword>
<dbReference type="Pfam" id="PF00191">
    <property type="entry name" value="Annexin"/>
    <property type="match status" value="4"/>
</dbReference>
<evidence type="ECO:0000256" key="10">
    <source>
        <dbReference type="ARBA" id="ARBA00023302"/>
    </source>
</evidence>
<keyword evidence="9 11" id="KW-0041">Annexin</keyword>
<dbReference type="AlphaFoldDB" id="H3APK8"/>
<dbReference type="Bgee" id="ENSLACG00000010189">
    <property type="expression patterns" value="Expressed in pelvic fin and 6 other cell types or tissues"/>
</dbReference>
<dbReference type="GO" id="GO:0005886">
    <property type="term" value="C:plasma membrane"/>
    <property type="evidence" value="ECO:0007669"/>
    <property type="project" value="TreeGrafter"/>
</dbReference>
<organism evidence="12 13">
    <name type="scientific">Latimeria chalumnae</name>
    <name type="common">Coelacanth</name>
    <dbReference type="NCBI Taxonomy" id="7897"/>
    <lineage>
        <taxon>Eukaryota</taxon>
        <taxon>Metazoa</taxon>
        <taxon>Chordata</taxon>
        <taxon>Craniata</taxon>
        <taxon>Vertebrata</taxon>
        <taxon>Euteleostomi</taxon>
        <taxon>Coelacanthiformes</taxon>
        <taxon>Coelacanthidae</taxon>
        <taxon>Latimeria</taxon>
    </lineage>
</organism>
<dbReference type="SUPFAM" id="SSF47874">
    <property type="entry name" value="Annexin"/>
    <property type="match status" value="1"/>
</dbReference>
<dbReference type="FunFam" id="1.10.220.10:FF:000001">
    <property type="entry name" value="Annexin"/>
    <property type="match status" value="1"/>
</dbReference>
<evidence type="ECO:0000256" key="2">
    <source>
        <dbReference type="ARBA" id="ARBA00007831"/>
    </source>
</evidence>
<dbReference type="GeneTree" id="ENSGT00940000154257"/>
<dbReference type="InterPro" id="IPR018252">
    <property type="entry name" value="Annexin_repeat_CS"/>
</dbReference>
<evidence type="ECO:0000313" key="12">
    <source>
        <dbReference type="Ensembl" id="ENSLACP00000011579.1"/>
    </source>
</evidence>
<dbReference type="GO" id="GO:0004859">
    <property type="term" value="F:phospholipase inhibitor activity"/>
    <property type="evidence" value="ECO:0007669"/>
    <property type="project" value="InterPro"/>
</dbReference>
<dbReference type="InterPro" id="IPR018502">
    <property type="entry name" value="Annexin_repeat"/>
</dbReference>
<reference evidence="12" key="3">
    <citation type="submission" date="2025-09" db="UniProtKB">
        <authorList>
            <consortium name="Ensembl"/>
        </authorList>
    </citation>
    <scope>IDENTIFICATION</scope>
</reference>
<dbReference type="EMBL" id="AFYH01168247">
    <property type="status" value="NOT_ANNOTATED_CDS"/>
    <property type="molecule type" value="Genomic_DNA"/>
</dbReference>
<evidence type="ECO:0000313" key="13">
    <source>
        <dbReference type="Proteomes" id="UP000008672"/>
    </source>
</evidence>
<comment type="subcellular location">
    <subcellularLocation>
        <location evidence="1">Secreted</location>
        <location evidence="1">Extracellular space</location>
        <location evidence="1">Extracellular matrix</location>
        <location evidence="1">Basement membrane</location>
    </subcellularLocation>
</comment>
<keyword evidence="13" id="KW-1185">Reference proteome</keyword>
<dbReference type="FunFam" id="1.10.220.10:FF:000003">
    <property type="entry name" value="Annexin"/>
    <property type="match status" value="1"/>
</dbReference>